<evidence type="ECO:0000256" key="1">
    <source>
        <dbReference type="SAM" id="MobiDB-lite"/>
    </source>
</evidence>
<dbReference type="Proteomes" id="UP000023152">
    <property type="component" value="Unassembled WGS sequence"/>
</dbReference>
<comment type="caution">
    <text evidence="2">The sequence shown here is derived from an EMBL/GenBank/DDBJ whole genome shotgun (WGS) entry which is preliminary data.</text>
</comment>
<organism evidence="2 3">
    <name type="scientific">Reticulomyxa filosa</name>
    <dbReference type="NCBI Taxonomy" id="46433"/>
    <lineage>
        <taxon>Eukaryota</taxon>
        <taxon>Sar</taxon>
        <taxon>Rhizaria</taxon>
        <taxon>Retaria</taxon>
        <taxon>Foraminifera</taxon>
        <taxon>Monothalamids</taxon>
        <taxon>Reticulomyxidae</taxon>
        <taxon>Reticulomyxa</taxon>
    </lineage>
</organism>
<feature type="region of interest" description="Disordered" evidence="1">
    <location>
        <begin position="1"/>
        <end position="59"/>
    </location>
</feature>
<keyword evidence="3" id="KW-1185">Reference proteome</keyword>
<feature type="non-terminal residue" evidence="2">
    <location>
        <position position="212"/>
    </location>
</feature>
<name>X6NNV9_RETFI</name>
<reference evidence="2 3" key="1">
    <citation type="journal article" date="2013" name="Curr. Biol.">
        <title>The Genome of the Foraminiferan Reticulomyxa filosa.</title>
        <authorList>
            <person name="Glockner G."/>
            <person name="Hulsmann N."/>
            <person name="Schleicher M."/>
            <person name="Noegel A.A."/>
            <person name="Eichinger L."/>
            <person name="Gallinger C."/>
            <person name="Pawlowski J."/>
            <person name="Sierra R."/>
            <person name="Euteneuer U."/>
            <person name="Pillet L."/>
            <person name="Moustafa A."/>
            <person name="Platzer M."/>
            <person name="Groth M."/>
            <person name="Szafranski K."/>
            <person name="Schliwa M."/>
        </authorList>
    </citation>
    <scope>NUCLEOTIDE SEQUENCE [LARGE SCALE GENOMIC DNA]</scope>
</reference>
<feature type="compositionally biased region" description="Basic and acidic residues" evidence="1">
    <location>
        <begin position="41"/>
        <end position="54"/>
    </location>
</feature>
<evidence type="ECO:0000313" key="2">
    <source>
        <dbReference type="EMBL" id="ETO27950.1"/>
    </source>
</evidence>
<gene>
    <name evidence="2" type="ORF">RFI_09182</name>
</gene>
<feature type="compositionally biased region" description="Basic and acidic residues" evidence="1">
    <location>
        <begin position="9"/>
        <end position="20"/>
    </location>
</feature>
<dbReference type="EMBL" id="ASPP01006948">
    <property type="protein sequence ID" value="ETO27950.1"/>
    <property type="molecule type" value="Genomic_DNA"/>
</dbReference>
<sequence>MNFVYLQTKENKPDSEKPSNEESDNEEPGSVKLGAKPNGSESKEPLPEQQDEIKSNISNLSNLSNNALRVARYVNDDDKKASEESQMCSRASQVKTQKQKPKNPLVAQFEDYQGQSMISVDKVWCIFLFSCDCHKQYNTIQYNTMQMLSSDITQKKDLDVVQNLTPEQLALAVCDWHNIVLSEKNRDNPTFASRFLSTVDEFHPYAVDTYYS</sequence>
<proteinExistence type="predicted"/>
<accession>X6NNV9</accession>
<protein>
    <submittedName>
        <fullName evidence="2">Uncharacterized protein</fullName>
    </submittedName>
</protein>
<evidence type="ECO:0000313" key="3">
    <source>
        <dbReference type="Proteomes" id="UP000023152"/>
    </source>
</evidence>
<dbReference type="AlphaFoldDB" id="X6NNV9"/>